<proteinExistence type="predicted"/>
<organism evidence="2 3">
    <name type="scientific">Corynebacterium nuruki</name>
    <dbReference type="NCBI Taxonomy" id="1032851"/>
    <lineage>
        <taxon>Bacteria</taxon>
        <taxon>Bacillati</taxon>
        <taxon>Actinomycetota</taxon>
        <taxon>Actinomycetes</taxon>
        <taxon>Mycobacteriales</taxon>
        <taxon>Corynebacteriaceae</taxon>
        <taxon>Corynebacterium</taxon>
    </lineage>
</organism>
<accession>A0A3D4T328</accession>
<feature type="chain" id="PRO_5017675954" description="Secreted protein" evidence="1">
    <location>
        <begin position="34"/>
        <end position="98"/>
    </location>
</feature>
<comment type="caution">
    <text evidence="2">The sequence shown here is derived from an EMBL/GenBank/DDBJ whole genome shotgun (WGS) entry which is preliminary data.</text>
</comment>
<evidence type="ECO:0008006" key="4">
    <source>
        <dbReference type="Google" id="ProtNLM"/>
    </source>
</evidence>
<dbReference type="AlphaFoldDB" id="A0A3D4T328"/>
<dbReference type="Proteomes" id="UP000261739">
    <property type="component" value="Unassembled WGS sequence"/>
</dbReference>
<name>A0A3D4T328_9CORY</name>
<dbReference type="STRING" id="863239.GCA_000213935_00945"/>
<evidence type="ECO:0000313" key="3">
    <source>
        <dbReference type="Proteomes" id="UP000261739"/>
    </source>
</evidence>
<feature type="signal peptide" evidence="1">
    <location>
        <begin position="1"/>
        <end position="33"/>
    </location>
</feature>
<protein>
    <recommendedName>
        <fullName evidence="4">Secreted protein</fullName>
    </recommendedName>
</protein>
<evidence type="ECO:0000313" key="2">
    <source>
        <dbReference type="EMBL" id="HCT15621.1"/>
    </source>
</evidence>
<dbReference type="InterPro" id="IPR006311">
    <property type="entry name" value="TAT_signal"/>
</dbReference>
<dbReference type="EMBL" id="DQID01000325">
    <property type="protein sequence ID" value="HCT15621.1"/>
    <property type="molecule type" value="Genomic_DNA"/>
</dbReference>
<dbReference type="PROSITE" id="PS51318">
    <property type="entry name" value="TAT"/>
    <property type="match status" value="1"/>
</dbReference>
<evidence type="ECO:0000256" key="1">
    <source>
        <dbReference type="SAM" id="SignalP"/>
    </source>
</evidence>
<sequence>MHNSRATSRTRRALVAGTAVLGLTLAGTGVASATDLPGSSVGTKADEGTDPVQSVVTSLENWYNNTDILGSLTSIAGSALTGGSTAGSWMYLLPSTGH</sequence>
<gene>
    <name evidence="2" type="ORF">DIW82_12785</name>
</gene>
<dbReference type="RefSeq" id="WP_010121437.1">
    <property type="nucleotide sequence ID" value="NZ_DAITTW010000073.1"/>
</dbReference>
<keyword evidence="1" id="KW-0732">Signal</keyword>
<reference evidence="2 3" key="1">
    <citation type="journal article" date="2018" name="Nat. Biotechnol.">
        <title>A standardized bacterial taxonomy based on genome phylogeny substantially revises the tree of life.</title>
        <authorList>
            <person name="Parks D.H."/>
            <person name="Chuvochina M."/>
            <person name="Waite D.W."/>
            <person name="Rinke C."/>
            <person name="Skarshewski A."/>
            <person name="Chaumeil P.A."/>
            <person name="Hugenholtz P."/>
        </authorList>
    </citation>
    <scope>NUCLEOTIDE SEQUENCE [LARGE SCALE GENOMIC DNA]</scope>
    <source>
        <strain evidence="2">UBA11247</strain>
    </source>
</reference>